<evidence type="ECO:0000256" key="3">
    <source>
        <dbReference type="ARBA" id="ARBA00022771"/>
    </source>
</evidence>
<evidence type="ECO:0000256" key="2">
    <source>
        <dbReference type="ARBA" id="ARBA00022723"/>
    </source>
</evidence>
<dbReference type="InterPro" id="IPR036236">
    <property type="entry name" value="Znf_C2H2_sf"/>
</dbReference>
<dbReference type="InterPro" id="IPR016135">
    <property type="entry name" value="UBQ-conjugating_enzyme/RWD"/>
</dbReference>
<evidence type="ECO:0000256" key="4">
    <source>
        <dbReference type="ARBA" id="ARBA00022786"/>
    </source>
</evidence>
<evidence type="ECO:0000256" key="6">
    <source>
        <dbReference type="ARBA" id="ARBA00039884"/>
    </source>
</evidence>
<dbReference type="PROSITE" id="PS00183">
    <property type="entry name" value="UBC_1"/>
    <property type="match status" value="1"/>
</dbReference>
<keyword evidence="4" id="KW-0833">Ubl conjugation pathway</keyword>
<dbReference type="SMART" id="SM00451">
    <property type="entry name" value="ZnF_U1"/>
    <property type="match status" value="1"/>
</dbReference>
<dbReference type="GeneID" id="73351665"/>
<dbReference type="Pfam" id="PF00179">
    <property type="entry name" value="UQ_con"/>
    <property type="match status" value="1"/>
</dbReference>
<dbReference type="KEGG" id="clup:CLUP02_17751"/>
<dbReference type="InterPro" id="IPR000608">
    <property type="entry name" value="UBC"/>
</dbReference>
<dbReference type="InterPro" id="IPR022755">
    <property type="entry name" value="Znf_C2H2_jaz"/>
</dbReference>
<dbReference type="InterPro" id="IPR013087">
    <property type="entry name" value="Znf_C2H2_type"/>
</dbReference>
<accession>A0A9Q8WA31</accession>
<dbReference type="Gene3D" id="3.10.110.10">
    <property type="entry name" value="Ubiquitin Conjugating Enzyme"/>
    <property type="match status" value="1"/>
</dbReference>
<dbReference type="SUPFAM" id="SSF54495">
    <property type="entry name" value="UBC-like"/>
    <property type="match status" value="1"/>
</dbReference>
<feature type="domain" description="UBC core" evidence="12">
    <location>
        <begin position="397"/>
        <end position="560"/>
    </location>
</feature>
<dbReference type="PROSITE" id="PS50127">
    <property type="entry name" value="UBC_2"/>
    <property type="match status" value="1"/>
</dbReference>
<keyword evidence="2" id="KW-0479">Metal-binding</keyword>
<dbReference type="EMBL" id="CP019472">
    <property type="protein sequence ID" value="UQC76238.1"/>
    <property type="molecule type" value="Genomic_DNA"/>
</dbReference>
<reference evidence="13" key="1">
    <citation type="journal article" date="2021" name="Mol. Plant Microbe Interact.">
        <title>Complete Genome Sequence of the Plant-Pathogenic Fungus Colletotrichum lupini.</title>
        <authorList>
            <person name="Baroncelli R."/>
            <person name="Pensec F."/>
            <person name="Da Lio D."/>
            <person name="Boufleur T."/>
            <person name="Vicente I."/>
            <person name="Sarrocco S."/>
            <person name="Picot A."/>
            <person name="Baraldi E."/>
            <person name="Sukno S."/>
            <person name="Thon M."/>
            <person name="Le Floch G."/>
        </authorList>
    </citation>
    <scope>NUCLEOTIDE SEQUENCE</scope>
    <source>
        <strain evidence="13">IMI 504893</strain>
    </source>
</reference>
<dbReference type="GO" id="GO:0003676">
    <property type="term" value="F:nucleic acid binding"/>
    <property type="evidence" value="ECO:0007669"/>
    <property type="project" value="InterPro"/>
</dbReference>
<dbReference type="InterPro" id="IPR023313">
    <property type="entry name" value="UBQ-conjugating_AS"/>
</dbReference>
<name>A0A9Q8WA31_9PEZI</name>
<evidence type="ECO:0000256" key="8">
    <source>
        <dbReference type="ARBA" id="ARBA00042179"/>
    </source>
</evidence>
<dbReference type="CDD" id="cd23795">
    <property type="entry name" value="UBCc_UBE2G1"/>
    <property type="match status" value="1"/>
</dbReference>
<feature type="region of interest" description="Disordered" evidence="11">
    <location>
        <begin position="173"/>
        <end position="201"/>
    </location>
</feature>
<evidence type="ECO:0000256" key="9">
    <source>
        <dbReference type="ARBA" id="ARBA00042190"/>
    </source>
</evidence>
<evidence type="ECO:0000256" key="1">
    <source>
        <dbReference type="ARBA" id="ARBA00022679"/>
    </source>
</evidence>
<dbReference type="PROSITE" id="PS00028">
    <property type="entry name" value="ZINC_FINGER_C2H2_1"/>
    <property type="match status" value="1"/>
</dbReference>
<evidence type="ECO:0000256" key="10">
    <source>
        <dbReference type="PROSITE-ProRule" id="PRU10133"/>
    </source>
</evidence>
<evidence type="ECO:0000256" key="11">
    <source>
        <dbReference type="SAM" id="MobiDB-lite"/>
    </source>
</evidence>
<dbReference type="Pfam" id="PF12171">
    <property type="entry name" value="zf-C2H2_jaz"/>
    <property type="match status" value="1"/>
</dbReference>
<dbReference type="GO" id="GO:0016740">
    <property type="term" value="F:transferase activity"/>
    <property type="evidence" value="ECO:0007669"/>
    <property type="project" value="UniProtKB-KW"/>
</dbReference>
<dbReference type="Gene3D" id="3.30.160.60">
    <property type="entry name" value="Classic Zinc Finger"/>
    <property type="match status" value="1"/>
</dbReference>
<keyword evidence="14" id="KW-1185">Reference proteome</keyword>
<keyword evidence="1" id="KW-0808">Transferase</keyword>
<dbReference type="RefSeq" id="XP_049137879.1">
    <property type="nucleotide sequence ID" value="XM_049296655.1"/>
</dbReference>
<feature type="active site" description="Glycyl thioester intermediate" evidence="10">
    <location>
        <position position="485"/>
    </location>
</feature>
<dbReference type="InterPro" id="IPR003604">
    <property type="entry name" value="Matrin/U1-like-C_Znf_C2H2"/>
</dbReference>
<dbReference type="SUPFAM" id="SSF57667">
    <property type="entry name" value="beta-beta-alpha zinc fingers"/>
    <property type="match status" value="1"/>
</dbReference>
<dbReference type="InterPro" id="IPR050113">
    <property type="entry name" value="Ub_conjugating_enzyme"/>
</dbReference>
<dbReference type="GO" id="GO:0008270">
    <property type="term" value="F:zinc ion binding"/>
    <property type="evidence" value="ECO:0007669"/>
    <property type="project" value="UniProtKB-KW"/>
</dbReference>
<sequence>MADKKASAYGAPAGDTDFRKTYDLDEYAAKAKDREAKEKEEAKARYEAKLAGKKYYKPLTGDETLTQARRNVLDLSAQVGKTQLVPAGAGVGKRGRGAGFYCEPCDLTFKDNKQFVEHLNTPQHLANTGQKTEVKRASAEEVRERIEWHWQRKLDLEKEKATSLQDRLALREEENAKEAEERRKKRKDADERRKTEKEAAEKVKMEYGDDVRIEGEHDEDDMMAAMGITGTREMIPLFGNTMGRKIPSFEESPWTFLSVCLGEIADRSPSDTGTSNPCSSGNPTFALAPISTTSPRSGPFAAISNLSTLDISSTGANDKISSQQSRHLNDCLLFSSIYLSLNYSFVTSPSANNSRLGFGVTVDRPLPPDTYTRTYTQTATTIRRSGPCDTMASSSAAAASLLGRQLKEMQTGKDIPGISCGLVNDNSIFEWEVMLMISDDCKYYGGGNFRARLTFPANYPLMPPSLTFQTPIPFHPNIYPDGRLCISILHPPEEDQYGYEAASERWSPVQSPETILLSTISLFHGPNDESPANVEAARMFREEREGKNKDFRRRYIEIWGWWEPLGWLGWRVDVIHVATGWLGDYHEALTREWRNLDERPASWSLEISTALKQAGLAFKLTPFEFSKEYFEVCIFSQVSWGPQPVPVDAFTLSASRPFISNPLLPTSPPSLRSMFSVASGICFTDYDKTRLQPLPSPIPSIFNAYPFSTAKPLPSRPLAGLTQGAVVEKPSFMADATVAYRRSGIKVGEGSSKLRFWGRIESKDWYFEASAPSSSDKFDFATTPTTRKTRIGHPLVIGSEFGGADIPSRQETSAAEHPCLTQTQKPFLSMSCFPAPHSALPPAYTPWPFKLIGNYGSIIGQHWPAPLGGTRPSQVHAHAIPLTAKKPRISVVMMRVLLRVHTELNSVPVVRSTPMRFDNQSRHVIVGAAILEIEFAPEQDTFPPFNCRICRTAYLLRDIDMLWRRLQAPGNHIGTRSCQCLAVCAIKEEMLEACCPVWRIQANPYSMRWRYIVRAEALPFHRPNYRNGRSDSTETFGLSRSEIFLSPIQPPYISTESMTDPITVAAIGAAATVAVCLITTAAPEIKQALRCRRTGRLFRKLNKALQCPEKNYCDITRFIEKIYDRQRRGNSLTAFEQAELARAEQIWSTL</sequence>
<evidence type="ECO:0000256" key="5">
    <source>
        <dbReference type="ARBA" id="ARBA00022833"/>
    </source>
</evidence>
<gene>
    <name evidence="13" type="ORF">CLUP02_17751</name>
</gene>
<dbReference type="Proteomes" id="UP000830671">
    <property type="component" value="Chromosome 10"/>
</dbReference>
<evidence type="ECO:0000256" key="7">
    <source>
        <dbReference type="ARBA" id="ARBA00041569"/>
    </source>
</evidence>
<protein>
    <recommendedName>
        <fullName evidence="6">Ubiquitin-conjugating enzyme E2 2</fullName>
    </recommendedName>
    <alternativeName>
        <fullName evidence="8">E2 ubiquitin-conjugating enzyme 2</fullName>
    </alternativeName>
    <alternativeName>
        <fullName evidence="9">Ubiquitin carrier protein UBC2</fullName>
    </alternativeName>
    <alternativeName>
        <fullName evidence="7">Ubiquitin-protein ligase UBC2</fullName>
    </alternativeName>
</protein>
<proteinExistence type="predicted"/>
<keyword evidence="3" id="KW-0863">Zinc-finger</keyword>
<dbReference type="AlphaFoldDB" id="A0A9Q8WA31"/>
<evidence type="ECO:0000313" key="14">
    <source>
        <dbReference type="Proteomes" id="UP000830671"/>
    </source>
</evidence>
<dbReference type="SMART" id="SM00212">
    <property type="entry name" value="UBCc"/>
    <property type="match status" value="1"/>
</dbReference>
<dbReference type="PANTHER" id="PTHR24067">
    <property type="entry name" value="UBIQUITIN-CONJUGATING ENZYME E2"/>
    <property type="match status" value="1"/>
</dbReference>
<keyword evidence="5" id="KW-0862">Zinc</keyword>
<evidence type="ECO:0000259" key="12">
    <source>
        <dbReference type="PROSITE" id="PS50127"/>
    </source>
</evidence>
<evidence type="ECO:0000313" key="13">
    <source>
        <dbReference type="EMBL" id="UQC76238.1"/>
    </source>
</evidence>
<organism evidence="13 14">
    <name type="scientific">Colletotrichum lupini</name>
    <dbReference type="NCBI Taxonomy" id="145971"/>
    <lineage>
        <taxon>Eukaryota</taxon>
        <taxon>Fungi</taxon>
        <taxon>Dikarya</taxon>
        <taxon>Ascomycota</taxon>
        <taxon>Pezizomycotina</taxon>
        <taxon>Sordariomycetes</taxon>
        <taxon>Hypocreomycetidae</taxon>
        <taxon>Glomerellales</taxon>
        <taxon>Glomerellaceae</taxon>
        <taxon>Colletotrichum</taxon>
        <taxon>Colletotrichum acutatum species complex</taxon>
    </lineage>
</organism>